<feature type="region of interest" description="Disordered" evidence="7">
    <location>
        <begin position="1144"/>
        <end position="1184"/>
    </location>
</feature>
<gene>
    <name evidence="9" type="ORF">PVAG01_02558</name>
</gene>
<evidence type="ECO:0000313" key="10">
    <source>
        <dbReference type="Proteomes" id="UP001629113"/>
    </source>
</evidence>
<comment type="subcellular location">
    <subcellularLocation>
        <location evidence="1">Endomembrane system</location>
    </subcellularLocation>
</comment>
<name>A0ABR4PRJ1_9HELO</name>
<dbReference type="EMBL" id="JBFCZG010000002">
    <property type="protein sequence ID" value="KAL3425767.1"/>
    <property type="molecule type" value="Genomic_DNA"/>
</dbReference>
<dbReference type="InterPro" id="IPR008979">
    <property type="entry name" value="Galactose-bd-like_sf"/>
</dbReference>
<dbReference type="SUPFAM" id="SSF48371">
    <property type="entry name" value="ARM repeat"/>
    <property type="match status" value="1"/>
</dbReference>
<proteinExistence type="predicted"/>
<feature type="compositionally biased region" description="Polar residues" evidence="7">
    <location>
        <begin position="1411"/>
        <end position="1421"/>
    </location>
</feature>
<feature type="region of interest" description="Disordered" evidence="7">
    <location>
        <begin position="1075"/>
        <end position="1128"/>
    </location>
</feature>
<evidence type="ECO:0000256" key="3">
    <source>
        <dbReference type="ARBA" id="ARBA00022694"/>
    </source>
</evidence>
<evidence type="ECO:0000256" key="1">
    <source>
        <dbReference type="ARBA" id="ARBA00004308"/>
    </source>
</evidence>
<evidence type="ECO:0000259" key="8">
    <source>
        <dbReference type="PROSITE" id="PS51469"/>
    </source>
</evidence>
<comment type="caution">
    <text evidence="9">The sequence shown here is derived from an EMBL/GenBank/DDBJ whole genome shotgun (WGS) entry which is preliminary data.</text>
</comment>
<dbReference type="PANTHER" id="PTHR12953">
    <property type="entry name" value="MEMBRANE PROTEIN CH1 RELATED"/>
    <property type="match status" value="1"/>
</dbReference>
<dbReference type="Proteomes" id="UP001629113">
    <property type="component" value="Unassembled WGS sequence"/>
</dbReference>
<feature type="compositionally biased region" description="Polar residues" evidence="7">
    <location>
        <begin position="1526"/>
        <end position="1554"/>
    </location>
</feature>
<feature type="region of interest" description="Disordered" evidence="7">
    <location>
        <begin position="1778"/>
        <end position="1979"/>
    </location>
</feature>
<feature type="compositionally biased region" description="Low complexity" evidence="7">
    <location>
        <begin position="1561"/>
        <end position="1571"/>
    </location>
</feature>
<dbReference type="InterPro" id="IPR012919">
    <property type="entry name" value="SUN_dom"/>
</dbReference>
<reference evidence="9 10" key="1">
    <citation type="submission" date="2024-06" db="EMBL/GenBank/DDBJ databases">
        <title>Complete genome of Phlyctema vagabunda strain 19-DSS-EL-015.</title>
        <authorList>
            <person name="Fiorenzani C."/>
        </authorList>
    </citation>
    <scope>NUCLEOTIDE SEQUENCE [LARGE SCALE GENOMIC DNA]</scope>
    <source>
        <strain evidence="9 10">19-DSS-EL-015</strain>
    </source>
</reference>
<dbReference type="InterPro" id="IPR045120">
    <property type="entry name" value="Suco/Slp1-like"/>
</dbReference>
<evidence type="ECO:0000256" key="4">
    <source>
        <dbReference type="ARBA" id="ARBA00022989"/>
    </source>
</evidence>
<evidence type="ECO:0000256" key="6">
    <source>
        <dbReference type="ARBA" id="ARBA00025147"/>
    </source>
</evidence>
<accession>A0ABR4PRJ1</accession>
<keyword evidence="2" id="KW-0812">Transmembrane</keyword>
<feature type="compositionally biased region" description="Basic and acidic residues" evidence="7">
    <location>
        <begin position="1220"/>
        <end position="1230"/>
    </location>
</feature>
<dbReference type="Gene3D" id="1.25.10.10">
    <property type="entry name" value="Leucine-rich Repeat Variant"/>
    <property type="match status" value="1"/>
</dbReference>
<evidence type="ECO:0000313" key="9">
    <source>
        <dbReference type="EMBL" id="KAL3425767.1"/>
    </source>
</evidence>
<keyword evidence="3" id="KW-0819">tRNA processing</keyword>
<dbReference type="Pfam" id="PF08389">
    <property type="entry name" value="Xpo1"/>
    <property type="match status" value="1"/>
</dbReference>
<feature type="compositionally biased region" description="Acidic residues" evidence="7">
    <location>
        <begin position="1387"/>
        <end position="1399"/>
    </location>
</feature>
<keyword evidence="10" id="KW-1185">Reference proteome</keyword>
<feature type="compositionally biased region" description="Low complexity" evidence="7">
    <location>
        <begin position="1097"/>
        <end position="1111"/>
    </location>
</feature>
<dbReference type="PANTHER" id="PTHR12953:SF0">
    <property type="entry name" value="SUN DOMAIN-CONTAINING OSSIFICATION FACTOR"/>
    <property type="match status" value="1"/>
</dbReference>
<keyword evidence="5" id="KW-0472">Membrane</keyword>
<protein>
    <recommendedName>
        <fullName evidence="8">SUN domain-containing protein</fullName>
    </recommendedName>
</protein>
<sequence length="1979" mass="219440">MDEIIYPSSIQEVESLVLQLYQPGPPQKLVKIQETLQTLQRSSEGWQLANRLLENPNEQIRFFGALTFIVKLNTDYQSLSEDDASSLLVTLLERLLQALDTPGGPLIVKKLCSVLVAYFMHFSATWTNCIKHVLYCLCTSQALPYNALENAPDTTILVKNISVERALAVLWFSTALVEEVAKTDSNSMKHNHFHQRLQPNVSDVVDLIQYYLPGGAGEKNTNSKLSQESMKCFQSWVLYSHRAFVDAEIVFDPLRSMTKQAMACILHEDLYEITIELFTDVLSNYSRFLTDEELKNLYSLLASPWAQERYEKLVKGDFDFESLQFGMFLLAFGDATVQDLIQNVESSDNSRLILSNLAGLTGAAGYAVSEDKIFDTAVNFWATFVETMIDYSYSENTQSLPWVPTALSYLMRAIENSWHKIQFPPQDIFNSWDSTERIAFKDIRRDVADLLQQSYTQYGSSLMSMFVDTTLRSVQSESWAELEASIYCLNAFADGVSSDEKVCDELLGKVFGSPIFVLFTDPDKDMPPRVRQTFLSLIANYSDYFERNTGYLPGALDLLFKTVEALPRLASSASASIYSLCASCRTVLVPEVESFLLQYSRFAHNSQISGLAKERIIGAIASIIQAIPQDAIKLSALEQLTKFIETDVEQCILFLSSQPGKPGSTSSGQAAQENLYELALSTMADSLRCLASVAKGMQVPNDVPVDLEDDNTASSFWSSGPGSELQQRLMNIISKALATFPNQGEIVEAVCNIFRAGFTEHEPGPFVFPAAHVTRVLLDTNMQTPQLGLAISTASCLVNTRKSNVNELMNVVVRELLGWVSQLLQNVTDPSNDTEIAQNGIDFIKGLIPSYLDIFVKYEPSSVVEYLLMFTLKALTGKDFLPKIAAAEFWSSLVSFTPEDDSTKASLQNILQYLGPLLAKALIYNFGSHAARSELDRLVDPLRKLVVGQVRSKSWLEAALMADDFPNSTVTTSERRVFLQKIINLRGVLLFSAQPSRTNASTITTSAPSATQRDPAPTCEARTINYITDSLPQLCLKSSWRSKNSSTYATQAPAKDAVTSHEGPVANLTISTATPSIGSSLDEAETKAVDDSSSVHPSTLSESATSTSSSPPTEPSDAELGKESEGELNDASFLSFEDWKKQTLEKAGQQNSNIGNRKSGGPENKKRDSENVQNNFDSLGDEGEIDLDFGAFRNKEDVQQSKETPKQDSEDDSSGRSSTRRKEQYRSKDAGKTCKERFSYSSFDAGATILKTHKGAKHPKAVLVENKDSYMLSECAAENKFLIVELSEDIWIDTLVLANYEFFSSMFRTFRVSVSDRYPVKHWHDLGILEARNSREIQPFLIENPMIWARYLRLEFLSHYGNEYYCPLSLIRVHGTRMIESWKEEERAEEEDEDEEEEEAQNHDDHGRATSGHSDTGSNSQTAELREVQAAIEELVKTAGAIVPDHAEQKIDSTQLINASHALEQESSSESGGTSPLRNHSMTLFNPNYEAVYFCRLAENVNATAKWPGSDNVIDASNKHPIPMQSIGTDTAAHSQSNSGANSHTASPHASVSVSPDIHSTTKSGTTSSESIPTTGSTVVGIGKVDNATSSQKQKGSGTSSASASLPTIQESFFKAVSRRLQLLEANSTLSLKYIEEQSKILREAFSKVEKKQHQKSSAFLENLNNTVLAELRGFRQQYDEIWQSTVISLESQKEESQREILAISARLNILADELVFQKRMSIVQACLLLLCLGLVIFSRVSGAGQLDFAGGQFRANFLRSPLGSPLNSPEYRRVQSLRGERSWSGAQHRRNRSDDSVASRSPSGDDSPPTPISAYSRSENEIYPDNGIDERREDSVDVPSSPYEFSAAAKSPPEGFQSWDDREDLKFVVGEAQHSSPAQNRIPVSRSEMLSSRVTPPFEPTEPDTQHERSENEENYLPVRTFSSPLLNESWPLRDLPGSPSERLQPLPSPPPEPHSGQRSRGFSIARKPLPALPTNGT</sequence>
<dbReference type="InterPro" id="IPR013598">
    <property type="entry name" value="Exportin-1/Importin-b-like"/>
</dbReference>
<evidence type="ECO:0000256" key="7">
    <source>
        <dbReference type="SAM" id="MobiDB-lite"/>
    </source>
</evidence>
<dbReference type="InterPro" id="IPR016024">
    <property type="entry name" value="ARM-type_fold"/>
</dbReference>
<evidence type="ECO:0000256" key="2">
    <source>
        <dbReference type="ARBA" id="ARBA00022692"/>
    </source>
</evidence>
<dbReference type="InterPro" id="IPR011989">
    <property type="entry name" value="ARM-like"/>
</dbReference>
<feature type="region of interest" description="Disordered" evidence="7">
    <location>
        <begin position="1514"/>
        <end position="1580"/>
    </location>
</feature>
<keyword evidence="4" id="KW-1133">Transmembrane helix</keyword>
<feature type="domain" description="SUN" evidence="8">
    <location>
        <begin position="1213"/>
        <end position="1378"/>
    </location>
</feature>
<feature type="region of interest" description="Disordered" evidence="7">
    <location>
        <begin position="1384"/>
        <end position="1421"/>
    </location>
</feature>
<comment type="function">
    <text evidence="6">tRNA nucleus export receptor which facilitates tRNA translocation across the nuclear pore complex. Involved in pre-tRNA splicing, probably by affecting the interaction of pre-tRNA with splicing endonuclease.</text>
</comment>
<feature type="region of interest" description="Disordered" evidence="7">
    <location>
        <begin position="1196"/>
        <end position="1230"/>
    </location>
</feature>
<evidence type="ECO:0000256" key="5">
    <source>
        <dbReference type="ARBA" id="ARBA00023136"/>
    </source>
</evidence>
<dbReference type="PROSITE" id="PS51469">
    <property type="entry name" value="SUN"/>
    <property type="match status" value="1"/>
</dbReference>
<dbReference type="Pfam" id="PF07738">
    <property type="entry name" value="Sad1_UNC"/>
    <property type="match status" value="1"/>
</dbReference>
<organism evidence="9 10">
    <name type="scientific">Phlyctema vagabunda</name>
    <dbReference type="NCBI Taxonomy" id="108571"/>
    <lineage>
        <taxon>Eukaryota</taxon>
        <taxon>Fungi</taxon>
        <taxon>Dikarya</taxon>
        <taxon>Ascomycota</taxon>
        <taxon>Pezizomycotina</taxon>
        <taxon>Leotiomycetes</taxon>
        <taxon>Helotiales</taxon>
        <taxon>Dermateaceae</taxon>
        <taxon>Phlyctema</taxon>
    </lineage>
</organism>
<feature type="compositionally biased region" description="Basic and acidic residues" evidence="7">
    <location>
        <begin position="1196"/>
        <end position="1208"/>
    </location>
</feature>
<dbReference type="SUPFAM" id="SSF49785">
    <property type="entry name" value="Galactose-binding domain-like"/>
    <property type="match status" value="1"/>
</dbReference>